<evidence type="ECO:0000313" key="3">
    <source>
        <dbReference type="EMBL" id="GAA4383452.1"/>
    </source>
</evidence>
<dbReference type="Proteomes" id="UP001500454">
    <property type="component" value="Unassembled WGS sequence"/>
</dbReference>
<reference evidence="4" key="1">
    <citation type="journal article" date="2019" name="Int. J. Syst. Evol. Microbiol.">
        <title>The Global Catalogue of Microorganisms (GCM) 10K type strain sequencing project: providing services to taxonomists for standard genome sequencing and annotation.</title>
        <authorList>
            <consortium name="The Broad Institute Genomics Platform"/>
            <consortium name="The Broad Institute Genome Sequencing Center for Infectious Disease"/>
            <person name="Wu L."/>
            <person name="Ma J."/>
        </authorList>
    </citation>
    <scope>NUCLEOTIDE SEQUENCE [LARGE SCALE GENOMIC DNA]</scope>
    <source>
        <strain evidence="4">JCM 17924</strain>
    </source>
</reference>
<dbReference type="Gene3D" id="2.60.120.10">
    <property type="entry name" value="Jelly Rolls"/>
    <property type="match status" value="1"/>
</dbReference>
<dbReference type="PANTHER" id="PTHR36440">
    <property type="entry name" value="PUTATIVE (AFU_ORTHOLOGUE AFUA_8G07350)-RELATED"/>
    <property type="match status" value="1"/>
</dbReference>
<feature type="chain" id="PRO_5046455207" description="Cupin type-2 domain-containing protein" evidence="1">
    <location>
        <begin position="29"/>
        <end position="197"/>
    </location>
</feature>
<dbReference type="InterPro" id="IPR013096">
    <property type="entry name" value="Cupin_2"/>
</dbReference>
<feature type="domain" description="Cupin type-2" evidence="2">
    <location>
        <begin position="93"/>
        <end position="143"/>
    </location>
</feature>
<dbReference type="SUPFAM" id="SSF51182">
    <property type="entry name" value="RmlC-like cupins"/>
    <property type="match status" value="1"/>
</dbReference>
<proteinExistence type="predicted"/>
<gene>
    <name evidence="3" type="ORF">GCM10023186_24600</name>
</gene>
<name>A0ABP8J1V9_9BACT</name>
<accession>A0ABP8J1V9</accession>
<dbReference type="Pfam" id="PF07883">
    <property type="entry name" value="Cupin_2"/>
    <property type="match status" value="1"/>
</dbReference>
<evidence type="ECO:0000259" key="2">
    <source>
        <dbReference type="Pfam" id="PF07883"/>
    </source>
</evidence>
<evidence type="ECO:0000256" key="1">
    <source>
        <dbReference type="SAM" id="SignalP"/>
    </source>
</evidence>
<keyword evidence="1" id="KW-0732">Signal</keyword>
<dbReference type="EMBL" id="BAABHA010000007">
    <property type="protein sequence ID" value="GAA4383452.1"/>
    <property type="molecule type" value="Genomic_DNA"/>
</dbReference>
<dbReference type="InterPro" id="IPR006311">
    <property type="entry name" value="TAT_signal"/>
</dbReference>
<feature type="signal peptide" evidence="1">
    <location>
        <begin position="1"/>
        <end position="28"/>
    </location>
</feature>
<comment type="caution">
    <text evidence="3">The sequence shown here is derived from an EMBL/GenBank/DDBJ whole genome shotgun (WGS) entry which is preliminary data.</text>
</comment>
<protein>
    <recommendedName>
        <fullName evidence="2">Cupin type-2 domain-containing protein</fullName>
    </recommendedName>
</protein>
<dbReference type="InterPro" id="IPR053146">
    <property type="entry name" value="QDO-like"/>
</dbReference>
<dbReference type="InterPro" id="IPR011051">
    <property type="entry name" value="RmlC_Cupin_sf"/>
</dbReference>
<organism evidence="3 4">
    <name type="scientific">Hymenobacter koreensis</name>
    <dbReference type="NCBI Taxonomy" id="1084523"/>
    <lineage>
        <taxon>Bacteria</taxon>
        <taxon>Pseudomonadati</taxon>
        <taxon>Bacteroidota</taxon>
        <taxon>Cytophagia</taxon>
        <taxon>Cytophagales</taxon>
        <taxon>Hymenobacteraceae</taxon>
        <taxon>Hymenobacter</taxon>
    </lineage>
</organism>
<keyword evidence="4" id="KW-1185">Reference proteome</keyword>
<dbReference type="PROSITE" id="PS51318">
    <property type="entry name" value="TAT"/>
    <property type="match status" value="1"/>
</dbReference>
<evidence type="ECO:0000313" key="4">
    <source>
        <dbReference type="Proteomes" id="UP001500454"/>
    </source>
</evidence>
<dbReference type="PANTHER" id="PTHR36440:SF1">
    <property type="entry name" value="PUTATIVE (AFU_ORTHOLOGUE AFUA_8G07350)-RELATED"/>
    <property type="match status" value="1"/>
</dbReference>
<sequence length="197" mass="21837">MLNPNAMLMKRRNFLLATLAAAPAAALANSVPRFLAGSADERTARSFSVAAGQSRFQEKTLVGNNPNDIKISSKDTGGELTVFEYTGLAKGGPSLHMHLYQDETFYVLAGEYLFVVGEEQRKLKPGDTIFLPRQIPHTWTQLTTTGKLLYFMNPSGKMEEFFRARPTGQTAPTPQEKEQFYLAHGMKWLGPPLPVKS</sequence>
<dbReference type="InterPro" id="IPR014710">
    <property type="entry name" value="RmlC-like_jellyroll"/>
</dbReference>